<comment type="caution">
    <text evidence="2">The sequence shown here is derived from an EMBL/GenBank/DDBJ whole genome shotgun (WGS) entry which is preliminary data.</text>
</comment>
<protein>
    <submittedName>
        <fullName evidence="2">Gag-pol polyprotein</fullName>
    </submittedName>
</protein>
<dbReference type="Proteomes" id="UP001163823">
    <property type="component" value="Chromosome 1"/>
</dbReference>
<dbReference type="SUPFAM" id="SSF50630">
    <property type="entry name" value="Acid proteases"/>
    <property type="match status" value="1"/>
</dbReference>
<sequence>MLKDKIENLIKRGCLTEFVQQEGARRARYDVGSHVEHSSCNFEQPGNKRKNVDESRRPLRSPEDGGNVVGVIHTIAGEFSPAGRTSLERKRYVNKPLSVELRPKKSKEEHPSEVITFFDEDLRGIESSHKNALIVLTKIANYQVQRVLIDKRSSTDIMYSKCFNQMGISRQTLKPFKGSLVGFNGEAVEVEGSVELPVTLKDGNLKKTVMLQFCLVKLPSAYNVILGRPFLNAVRAIPSSWHVCLKFLTSG</sequence>
<dbReference type="PANTHER" id="PTHR33240">
    <property type="entry name" value="OS08G0508500 PROTEIN"/>
    <property type="match status" value="1"/>
</dbReference>
<dbReference type="CDD" id="cd00303">
    <property type="entry name" value="retropepsin_like"/>
    <property type="match status" value="1"/>
</dbReference>
<evidence type="ECO:0000313" key="2">
    <source>
        <dbReference type="EMBL" id="KAJ7982768.1"/>
    </source>
</evidence>
<dbReference type="PANTHER" id="PTHR33240:SF15">
    <property type="entry name" value="GAG-PRO-LIKE PROTEIN"/>
    <property type="match status" value="1"/>
</dbReference>
<proteinExistence type="predicted"/>
<evidence type="ECO:0000313" key="3">
    <source>
        <dbReference type="Proteomes" id="UP001163823"/>
    </source>
</evidence>
<dbReference type="EMBL" id="JARAOO010000001">
    <property type="protein sequence ID" value="KAJ7982768.1"/>
    <property type="molecule type" value="Genomic_DNA"/>
</dbReference>
<dbReference type="KEGG" id="qsa:O6P43_001854"/>
<feature type="region of interest" description="Disordered" evidence="1">
    <location>
        <begin position="35"/>
        <end position="66"/>
    </location>
</feature>
<keyword evidence="3" id="KW-1185">Reference proteome</keyword>
<dbReference type="AlphaFoldDB" id="A0AAD7QJY9"/>
<evidence type="ECO:0000256" key="1">
    <source>
        <dbReference type="SAM" id="MobiDB-lite"/>
    </source>
</evidence>
<gene>
    <name evidence="2" type="ORF">O6P43_001854</name>
</gene>
<organism evidence="2 3">
    <name type="scientific">Quillaja saponaria</name>
    <name type="common">Soap bark tree</name>
    <dbReference type="NCBI Taxonomy" id="32244"/>
    <lineage>
        <taxon>Eukaryota</taxon>
        <taxon>Viridiplantae</taxon>
        <taxon>Streptophyta</taxon>
        <taxon>Embryophyta</taxon>
        <taxon>Tracheophyta</taxon>
        <taxon>Spermatophyta</taxon>
        <taxon>Magnoliopsida</taxon>
        <taxon>eudicotyledons</taxon>
        <taxon>Gunneridae</taxon>
        <taxon>Pentapetalae</taxon>
        <taxon>rosids</taxon>
        <taxon>fabids</taxon>
        <taxon>Fabales</taxon>
        <taxon>Quillajaceae</taxon>
        <taxon>Quillaja</taxon>
    </lineage>
</organism>
<feature type="compositionally biased region" description="Basic and acidic residues" evidence="1">
    <location>
        <begin position="50"/>
        <end position="63"/>
    </location>
</feature>
<dbReference type="Gene3D" id="2.40.70.10">
    <property type="entry name" value="Acid Proteases"/>
    <property type="match status" value="1"/>
</dbReference>
<dbReference type="InterPro" id="IPR021109">
    <property type="entry name" value="Peptidase_aspartic_dom_sf"/>
</dbReference>
<name>A0AAD7QJY9_QUISA</name>
<accession>A0AAD7QJY9</accession>
<reference evidence="2 3" key="1">
    <citation type="journal article" date="2023" name="Science">
        <title>Elucidation of the pathway for biosynthesis of saponin adjuvants from the soapbark tree.</title>
        <authorList>
            <person name="Reed J."/>
            <person name="Orme A."/>
            <person name="El-Demerdash A."/>
            <person name="Owen C."/>
            <person name="Martin L.B.B."/>
            <person name="Misra R.C."/>
            <person name="Kikuchi S."/>
            <person name="Rejzek M."/>
            <person name="Martin A.C."/>
            <person name="Harkess A."/>
            <person name="Leebens-Mack J."/>
            <person name="Louveau T."/>
            <person name="Stephenson M.J."/>
            <person name="Osbourn A."/>
        </authorList>
    </citation>
    <scope>NUCLEOTIDE SEQUENCE [LARGE SCALE GENOMIC DNA]</scope>
    <source>
        <strain evidence="2">S10</strain>
    </source>
</reference>